<dbReference type="FunFam" id="1.10.150.170:FF:000001">
    <property type="entry name" value="Ribosomal RNA small subunit methyltransferase H"/>
    <property type="match status" value="1"/>
</dbReference>
<dbReference type="PANTHER" id="PTHR11265:SF0">
    <property type="entry name" value="12S RRNA N4-METHYLCYTIDINE METHYLTRANSFERASE"/>
    <property type="match status" value="1"/>
</dbReference>
<feature type="binding site" evidence="7">
    <location>
        <begin position="34"/>
        <end position="36"/>
    </location>
    <ligand>
        <name>S-adenosyl-L-methionine</name>
        <dbReference type="ChEBI" id="CHEBI:59789"/>
    </ligand>
</feature>
<organism evidence="8 9">
    <name type="scientific">Candidatus Pantoea edessiphila</name>
    <dbReference type="NCBI Taxonomy" id="2044610"/>
    <lineage>
        <taxon>Bacteria</taxon>
        <taxon>Pseudomonadati</taxon>
        <taxon>Pseudomonadota</taxon>
        <taxon>Gammaproteobacteria</taxon>
        <taxon>Enterobacterales</taxon>
        <taxon>Erwiniaceae</taxon>
        <taxon>Pantoea</taxon>
    </lineage>
</organism>
<protein>
    <recommendedName>
        <fullName evidence="7">Ribosomal RNA small subunit methyltransferase H</fullName>
        <ecNumber evidence="7">2.1.1.199</ecNumber>
    </recommendedName>
    <alternativeName>
        <fullName evidence="7">16S rRNA m(4)C1402 methyltransferase</fullName>
    </alternativeName>
    <alternativeName>
        <fullName evidence="7">rRNA (cytosine-N(4)-)-methyltransferase RsmH</fullName>
    </alternativeName>
</protein>
<evidence type="ECO:0000256" key="1">
    <source>
        <dbReference type="ARBA" id="ARBA00010396"/>
    </source>
</evidence>
<evidence type="ECO:0000256" key="6">
    <source>
        <dbReference type="ARBA" id="ARBA00022691"/>
    </source>
</evidence>
<dbReference type="NCBIfam" id="TIGR00006">
    <property type="entry name" value="16S rRNA (cytosine(1402)-N(4))-methyltransferase RsmH"/>
    <property type="match status" value="1"/>
</dbReference>
<dbReference type="SUPFAM" id="SSF53335">
    <property type="entry name" value="S-adenosyl-L-methionine-dependent methyltransferases"/>
    <property type="match status" value="1"/>
</dbReference>
<comment type="subcellular location">
    <subcellularLocation>
        <location evidence="7">Cytoplasm</location>
    </subcellularLocation>
</comment>
<dbReference type="SUPFAM" id="SSF81799">
    <property type="entry name" value="Putative methyltransferase TM0872, insert domain"/>
    <property type="match status" value="1"/>
</dbReference>
<dbReference type="OrthoDB" id="9806637at2"/>
<dbReference type="GO" id="GO:0071424">
    <property type="term" value="F:rRNA (cytosine-N4-)-methyltransferase activity"/>
    <property type="evidence" value="ECO:0007669"/>
    <property type="project" value="UniProtKB-UniRule"/>
</dbReference>
<dbReference type="HAMAP" id="MF_01007">
    <property type="entry name" value="16SrRNA_methyltr_H"/>
    <property type="match status" value="1"/>
</dbReference>
<dbReference type="Gene3D" id="1.10.150.170">
    <property type="entry name" value="Putative methyltransferase TM0872, insert domain"/>
    <property type="match status" value="1"/>
</dbReference>
<dbReference type="EC" id="2.1.1.199" evidence="7"/>
<proteinExistence type="inferred from homology"/>
<dbReference type="Pfam" id="PF01795">
    <property type="entry name" value="Methyltransf_5"/>
    <property type="match status" value="1"/>
</dbReference>
<evidence type="ECO:0000256" key="5">
    <source>
        <dbReference type="ARBA" id="ARBA00022679"/>
    </source>
</evidence>
<accession>A0A2P5SY36</accession>
<feature type="binding site" evidence="7">
    <location>
        <position position="107"/>
    </location>
    <ligand>
        <name>S-adenosyl-L-methionine</name>
        <dbReference type="ChEBI" id="CHEBI:59789"/>
    </ligand>
</feature>
<dbReference type="RefSeq" id="WP_136131649.1">
    <property type="nucleotide sequence ID" value="NZ_PDKS01000002.1"/>
</dbReference>
<feature type="binding site" evidence="7">
    <location>
        <position position="54"/>
    </location>
    <ligand>
        <name>S-adenosyl-L-methionine</name>
        <dbReference type="ChEBI" id="CHEBI:59789"/>
    </ligand>
</feature>
<evidence type="ECO:0000313" key="9">
    <source>
        <dbReference type="Proteomes" id="UP000296034"/>
    </source>
</evidence>
<comment type="caution">
    <text evidence="8">The sequence shown here is derived from an EMBL/GenBank/DDBJ whole genome shotgun (WGS) entry which is preliminary data.</text>
</comment>
<keyword evidence="5 7" id="KW-0808">Transferase</keyword>
<dbReference type="GO" id="GO:0005737">
    <property type="term" value="C:cytoplasm"/>
    <property type="evidence" value="ECO:0007669"/>
    <property type="project" value="UniProtKB-SubCell"/>
</dbReference>
<keyword evidence="4 7" id="KW-0489">Methyltransferase</keyword>
<dbReference type="InterPro" id="IPR029063">
    <property type="entry name" value="SAM-dependent_MTases_sf"/>
</dbReference>
<gene>
    <name evidence="7" type="primary">rsmH</name>
    <name evidence="8" type="ORF">CRV11_01790</name>
</gene>
<name>A0A2P5SY36_9GAMM</name>
<feature type="binding site" evidence="7">
    <location>
        <position position="100"/>
    </location>
    <ligand>
        <name>S-adenosyl-L-methionine</name>
        <dbReference type="ChEBI" id="CHEBI:59789"/>
    </ligand>
</feature>
<evidence type="ECO:0000256" key="3">
    <source>
        <dbReference type="ARBA" id="ARBA00022552"/>
    </source>
</evidence>
<dbReference type="InterPro" id="IPR002903">
    <property type="entry name" value="RsmH"/>
</dbReference>
<dbReference type="GO" id="GO:0070475">
    <property type="term" value="P:rRNA base methylation"/>
    <property type="evidence" value="ECO:0007669"/>
    <property type="project" value="UniProtKB-UniRule"/>
</dbReference>
<evidence type="ECO:0000256" key="4">
    <source>
        <dbReference type="ARBA" id="ARBA00022603"/>
    </source>
</evidence>
<dbReference type="Proteomes" id="UP000296034">
    <property type="component" value="Unassembled WGS sequence"/>
</dbReference>
<evidence type="ECO:0000256" key="7">
    <source>
        <dbReference type="HAMAP-Rule" id="MF_01007"/>
    </source>
</evidence>
<comment type="function">
    <text evidence="7">Specifically methylates the N4 position of cytidine in position 1402 (C1402) of 16S rRNA.</text>
</comment>
<comment type="similarity">
    <text evidence="1 7">Belongs to the methyltransferase superfamily. RsmH family.</text>
</comment>
<dbReference type="EMBL" id="PDKS01000002">
    <property type="protein sequence ID" value="PPI87244.1"/>
    <property type="molecule type" value="Genomic_DNA"/>
</dbReference>
<reference evidence="8 9" key="1">
    <citation type="journal article" date="2018" name="Genome Biol. Evol.">
        <title>Cladogenesis and Genomic Streamlining in Extracellular Endosymbionts of Tropical Stink Bugs.</title>
        <authorList>
            <person name="Otero-Bravo A."/>
            <person name="Goffredi S."/>
            <person name="Sabree Z.L."/>
        </authorList>
    </citation>
    <scope>NUCLEOTIDE SEQUENCE [LARGE SCALE GENOMIC DNA]</scope>
    <source>
        <strain evidence="8 9">SoET</strain>
    </source>
</reference>
<dbReference type="PIRSF" id="PIRSF004486">
    <property type="entry name" value="MraW"/>
    <property type="match status" value="1"/>
</dbReference>
<keyword evidence="3 7" id="KW-0698">rRNA processing</keyword>
<dbReference type="PANTHER" id="PTHR11265">
    <property type="entry name" value="S-ADENOSYL-METHYLTRANSFERASE MRAW"/>
    <property type="match status" value="1"/>
</dbReference>
<evidence type="ECO:0000256" key="2">
    <source>
        <dbReference type="ARBA" id="ARBA00022490"/>
    </source>
</evidence>
<dbReference type="AlphaFoldDB" id="A0A2P5SY36"/>
<dbReference type="InterPro" id="IPR023397">
    <property type="entry name" value="SAM-dep_MeTrfase_MraW_recog"/>
</dbReference>
<feature type="binding site" evidence="7">
    <location>
        <position position="78"/>
    </location>
    <ligand>
        <name>S-adenosyl-L-methionine</name>
        <dbReference type="ChEBI" id="CHEBI:59789"/>
    </ligand>
</feature>
<dbReference type="Gene3D" id="3.40.50.150">
    <property type="entry name" value="Vaccinia Virus protein VP39"/>
    <property type="match status" value="1"/>
</dbReference>
<keyword evidence="6 7" id="KW-0949">S-adenosyl-L-methionine</keyword>
<sequence length="311" mass="35249">MKKLQHNTVMLYEAVDSLDIKKNGIYIDGTFGRGGHSRLILSKLGINGRLIAIDRDPEAIKEGMNIKDPRFTIIKGNFSELKLYASKLDLIGKINGILLDLGVSSPQLDDCNRGFSFMNDGPLDMRMDPSTEISAENWLLNSSAKEIAYVLKTYGEEKFSKRIAYAISARNKILPITRTKELAKIITHSIPVKNKFKHPAKRSFQAIRIWINKELEALRIILARSLEILSFQGRLCTISFHSLEDRIVKNFIHDFSKPLQVPYGLPITEKQLIEISNIQLKSIGKLYPGYLEKNNNPRSHSAILRVAEKIC</sequence>
<keyword evidence="2 7" id="KW-0963">Cytoplasm</keyword>
<comment type="catalytic activity">
    <reaction evidence="7">
        <text>cytidine(1402) in 16S rRNA + S-adenosyl-L-methionine = N(4)-methylcytidine(1402) in 16S rRNA + S-adenosyl-L-homocysteine + H(+)</text>
        <dbReference type="Rhea" id="RHEA:42928"/>
        <dbReference type="Rhea" id="RHEA-COMP:10286"/>
        <dbReference type="Rhea" id="RHEA-COMP:10287"/>
        <dbReference type="ChEBI" id="CHEBI:15378"/>
        <dbReference type="ChEBI" id="CHEBI:57856"/>
        <dbReference type="ChEBI" id="CHEBI:59789"/>
        <dbReference type="ChEBI" id="CHEBI:74506"/>
        <dbReference type="ChEBI" id="CHEBI:82748"/>
        <dbReference type="EC" id="2.1.1.199"/>
    </reaction>
</comment>
<evidence type="ECO:0000313" key="8">
    <source>
        <dbReference type="EMBL" id="PPI87244.1"/>
    </source>
</evidence>